<keyword evidence="12" id="KW-1185">Reference proteome</keyword>
<dbReference type="AlphaFoldDB" id="G7DV11"/>
<comment type="subcellular location">
    <subcellularLocation>
        <location evidence="6">Endomembrane system</location>
        <topology evidence="6">Peripheral membrane protein</topology>
        <orientation evidence="6">Cytoplasmic side</orientation>
    </subcellularLocation>
</comment>
<dbReference type="GO" id="GO:0007033">
    <property type="term" value="P:vacuole organization"/>
    <property type="evidence" value="ECO:0007669"/>
    <property type="project" value="TreeGrafter"/>
</dbReference>
<sequence length="1069" mass="118236">MSTPGFEADHELGIRAASEREQPIFSLGRVQYALSASLFRLCCNSNQLLLALMDGSGPRLVKIDLTRPEQEDYLEIAIDPSLGSSSRGSQPIATVLHSVFSDPSGRHILISTKRGDVHYICLGWPKEANGHRRSRPLSKLKGVLISSVAWHPSSYTTTDASSHPRSQTACDCILGTSDGRILETRLDGEVENARPFSKGAHDRHVKTVFTLPDRSPILGLALEVWSGHTAAAATASRSSRAADKQSVAIIATTASRIYQFVETTQDSATGDVTMLEGLALRYRDSAPRMLELPNSSSHSELHVHRQARRGASPSGQPVTASLAWLIAPGTYMGRVSLSNQEASDGIIDNAQLLPHPVRPKNSAEAPLSAALTEHHLILLYSHALKAIRILDDEQVYEDTLDLRPGEHALGLVTDPINRTVWLYSDQSIFELSIDNESRHIWQIYMKRQNFDAALAFAQTSIQKDAIMTKKADWHFDQQRFVQAADYYAQSSSSFEYVALRFIDKGERDALRNYINTCLARLGKAEHAQKMMLSTWLVELFLSKIADLEDIALSQSHTSHTSNIDLERSILEDDLKSFLRSHKADLAQKVTLDLLISHGRTELFLHFCEVNHDFSRIARHWSALEDWPKVVSAISSQDDVALYYQYAPSLVKHAPREAVDMFLRQPALEPTKLIPALLQPLAVTSSSRIHVRRYLQYCLDELDMKDSAIHNGMIALIAGAPTEAEGDLLYFMAVSQDNPETGMPYYDLDFALRLTKLNGHPQAYVQILSKMGLHDNAVTVALSHGDLDLAKIQADRPDDDSLRKKLWLKIAQHVVEREKDIKAAMVLVEATDTLGIEDVLPFFPDFVVIDEFKDEICSALEVYSLEIERLKIEMDEATSAAEAIRKDIEALQSRFVTLDASDVCQRCSQPVISRHFYVFPCRHSWHADCLVSEITRLSPPHVLRLLLGLQSRLSVASASAGQASVPEARAGAVAARAAAAGVSGLNELRKLIIPDALVGAIVPANGLKLAQAVNEAQEAPSVGSLAKERAARIERIRTQIDEILGSSCVLCDLSLLNLDKPFLQEGEPEM</sequence>
<evidence type="ECO:0000256" key="3">
    <source>
        <dbReference type="ARBA" id="ARBA00022771"/>
    </source>
</evidence>
<dbReference type="PANTHER" id="PTHR23323">
    <property type="entry name" value="VACUOLAR PROTEIN SORTING-ASSOCIATED PROTEIN"/>
    <property type="match status" value="1"/>
</dbReference>
<keyword evidence="3" id="KW-0863">Zinc-finger</keyword>
<reference evidence="11 12" key="2">
    <citation type="journal article" date="2012" name="Open Biol.">
        <title>Characteristics of nucleosomes and linker DNA regions on the genome of the basidiomycete Mixia osmundae revealed by mono- and dinucleosome mapping.</title>
        <authorList>
            <person name="Nishida H."/>
            <person name="Kondo S."/>
            <person name="Matsumoto T."/>
            <person name="Suzuki Y."/>
            <person name="Yoshikawa H."/>
            <person name="Taylor T.D."/>
            <person name="Sugiyama J."/>
        </authorList>
    </citation>
    <scope>NUCLEOTIDE SEQUENCE [LARGE SCALE GENOMIC DNA]</scope>
    <source>
        <strain evidence="12">CBS 9802 / IAM 14324 / JCM 22182 / KY 12970</strain>
    </source>
</reference>
<dbReference type="Pfam" id="PF26148">
    <property type="entry name" value="VPS18_RING_C"/>
    <property type="match status" value="1"/>
</dbReference>
<dbReference type="GO" id="GO:0006904">
    <property type="term" value="P:vesicle docking involved in exocytosis"/>
    <property type="evidence" value="ECO:0007669"/>
    <property type="project" value="TreeGrafter"/>
</dbReference>
<dbReference type="HOGENOM" id="CLU_003488_0_0_1"/>
<dbReference type="FunCoup" id="G7DV11">
    <property type="interactions" value="499"/>
</dbReference>
<protein>
    <submittedName>
        <fullName evidence="11">Uncharacterized protein</fullName>
    </submittedName>
</protein>
<dbReference type="GO" id="GO:0007032">
    <property type="term" value="P:endosome organization"/>
    <property type="evidence" value="ECO:0007669"/>
    <property type="project" value="TreeGrafter"/>
</dbReference>
<evidence type="ECO:0000259" key="9">
    <source>
        <dbReference type="Pfam" id="PF05131"/>
    </source>
</evidence>
<evidence type="ECO:0000256" key="8">
    <source>
        <dbReference type="SAM" id="Coils"/>
    </source>
</evidence>
<dbReference type="InterPro" id="IPR058919">
    <property type="entry name" value="Pep3/Vps18_RING_C"/>
</dbReference>
<dbReference type="eggNOG" id="KOG2034">
    <property type="taxonomic scope" value="Eukaryota"/>
</dbReference>
<accession>G7DV11</accession>
<evidence type="ECO:0000256" key="4">
    <source>
        <dbReference type="ARBA" id="ARBA00022833"/>
    </source>
</evidence>
<proteinExistence type="inferred from homology"/>
<feature type="repeat" description="CHCR" evidence="7">
    <location>
        <begin position="660"/>
        <end position="822"/>
    </location>
</feature>
<dbReference type="InterPro" id="IPR007810">
    <property type="entry name" value="Pep3/Vps18_beta-prop"/>
</dbReference>
<feature type="coiled-coil region" evidence="8">
    <location>
        <begin position="859"/>
        <end position="893"/>
    </location>
</feature>
<evidence type="ECO:0000259" key="10">
    <source>
        <dbReference type="Pfam" id="PF26148"/>
    </source>
</evidence>
<dbReference type="GO" id="GO:0008270">
    <property type="term" value="F:zinc ion binding"/>
    <property type="evidence" value="ECO:0007669"/>
    <property type="project" value="UniProtKB-KW"/>
</dbReference>
<dbReference type="GO" id="GO:0006886">
    <property type="term" value="P:intracellular protein transport"/>
    <property type="evidence" value="ECO:0007669"/>
    <property type="project" value="UniProtKB-UniRule"/>
</dbReference>
<evidence type="ECO:0000256" key="5">
    <source>
        <dbReference type="ARBA" id="ARBA00023136"/>
    </source>
</evidence>
<dbReference type="Proteomes" id="UP000009131">
    <property type="component" value="Unassembled WGS sequence"/>
</dbReference>
<evidence type="ECO:0000313" key="12">
    <source>
        <dbReference type="Proteomes" id="UP000009131"/>
    </source>
</evidence>
<evidence type="ECO:0000256" key="1">
    <source>
        <dbReference type="ARBA" id="ARBA00010454"/>
    </source>
</evidence>
<dbReference type="PROSITE" id="PS50236">
    <property type="entry name" value="CHCR"/>
    <property type="match status" value="1"/>
</dbReference>
<organism evidence="11 12">
    <name type="scientific">Mixia osmundae (strain CBS 9802 / IAM 14324 / JCM 22182 / KY 12970)</name>
    <dbReference type="NCBI Taxonomy" id="764103"/>
    <lineage>
        <taxon>Eukaryota</taxon>
        <taxon>Fungi</taxon>
        <taxon>Dikarya</taxon>
        <taxon>Basidiomycota</taxon>
        <taxon>Pucciniomycotina</taxon>
        <taxon>Mixiomycetes</taxon>
        <taxon>Mixiales</taxon>
        <taxon>Mixiaceae</taxon>
        <taxon>Mixia</taxon>
    </lineage>
</organism>
<dbReference type="STRING" id="764103.G7DV11"/>
<evidence type="ECO:0000256" key="2">
    <source>
        <dbReference type="ARBA" id="ARBA00022723"/>
    </source>
</evidence>
<comment type="caution">
    <text evidence="11">The sequence shown here is derived from an EMBL/GenBank/DDBJ whole genome shotgun (WGS) entry which is preliminary data.</text>
</comment>
<keyword evidence="5" id="KW-0472">Membrane</keyword>
<name>G7DV11_MIXOS</name>
<feature type="domain" description="Pep3/Vps18 beta-propeller" evidence="9">
    <location>
        <begin position="23"/>
        <end position="433"/>
    </location>
</feature>
<dbReference type="InterPro" id="IPR000547">
    <property type="entry name" value="Clathrin_H-chain/VPS_repeat"/>
</dbReference>
<reference evidence="11 12" key="1">
    <citation type="journal article" date="2011" name="J. Gen. Appl. Microbiol.">
        <title>Draft genome sequencing of the enigmatic basidiomycete Mixia osmundae.</title>
        <authorList>
            <person name="Nishida H."/>
            <person name="Nagatsuka Y."/>
            <person name="Sugiyama J."/>
        </authorList>
    </citation>
    <scope>NUCLEOTIDE SEQUENCE [LARGE SCALE GENOMIC DNA]</scope>
    <source>
        <strain evidence="12">CBS 9802 / IAM 14324 / JCM 22182 / KY 12970</strain>
    </source>
</reference>
<dbReference type="RefSeq" id="XP_014565834.1">
    <property type="nucleotide sequence ID" value="XM_014710348.1"/>
</dbReference>
<keyword evidence="2" id="KW-0479">Metal-binding</keyword>
<dbReference type="Pfam" id="PF05131">
    <property type="entry name" value="Pep3_Vps18"/>
    <property type="match status" value="1"/>
</dbReference>
<dbReference type="OrthoDB" id="1845386at2759"/>
<dbReference type="GO" id="GO:0030897">
    <property type="term" value="C:HOPS complex"/>
    <property type="evidence" value="ECO:0007669"/>
    <property type="project" value="TreeGrafter"/>
</dbReference>
<feature type="domain" description="Pep3/Vps18 RING C-terminal" evidence="10">
    <location>
        <begin position="900"/>
        <end position="935"/>
    </location>
</feature>
<evidence type="ECO:0000313" key="11">
    <source>
        <dbReference type="EMBL" id="GAA94421.1"/>
    </source>
</evidence>
<dbReference type="OMA" id="WIQREKW"/>
<dbReference type="EMBL" id="BABT02000034">
    <property type="protein sequence ID" value="GAA94421.1"/>
    <property type="molecule type" value="Genomic_DNA"/>
</dbReference>
<dbReference type="GO" id="GO:0048284">
    <property type="term" value="P:organelle fusion"/>
    <property type="evidence" value="ECO:0007669"/>
    <property type="project" value="TreeGrafter"/>
</dbReference>
<comment type="similarity">
    <text evidence="1">Belongs to the VPS18 family.</text>
</comment>
<dbReference type="GO" id="GO:0005768">
    <property type="term" value="C:endosome"/>
    <property type="evidence" value="ECO:0007669"/>
    <property type="project" value="TreeGrafter"/>
</dbReference>
<keyword evidence="4" id="KW-0862">Zinc</keyword>
<evidence type="ECO:0000256" key="7">
    <source>
        <dbReference type="PROSITE-ProRule" id="PRU01006"/>
    </source>
</evidence>
<evidence type="ECO:0000256" key="6">
    <source>
        <dbReference type="ARBA" id="ARBA00029433"/>
    </source>
</evidence>
<dbReference type="GO" id="GO:0030674">
    <property type="term" value="F:protein-macromolecule adaptor activity"/>
    <property type="evidence" value="ECO:0007669"/>
    <property type="project" value="TreeGrafter"/>
</dbReference>
<gene>
    <name evidence="11" type="primary">Mo01073</name>
    <name evidence="11" type="ORF">E5Q_01073</name>
</gene>
<dbReference type="InParanoid" id="G7DV11"/>
<dbReference type="PANTHER" id="PTHR23323:SF26">
    <property type="entry name" value="VACUOLAR PROTEIN SORTING-ASSOCIATED PROTEIN 18 HOMOLOG"/>
    <property type="match status" value="1"/>
</dbReference>
<keyword evidence="8" id="KW-0175">Coiled coil</keyword>